<proteinExistence type="predicted"/>
<protein>
    <recommendedName>
        <fullName evidence="3">DUF342 domain-containing protein</fullName>
    </recommendedName>
</protein>
<reference evidence="2" key="1">
    <citation type="submission" date="2016-10" db="EMBL/GenBank/DDBJ databases">
        <authorList>
            <person name="Varghese N."/>
            <person name="Submissions S."/>
        </authorList>
    </citation>
    <scope>NUCLEOTIDE SEQUENCE [LARGE SCALE GENOMIC DNA]</scope>
    <source>
        <strain evidence="2">NRRL B-59562</strain>
    </source>
</reference>
<keyword evidence="2" id="KW-1185">Reference proteome</keyword>
<gene>
    <name evidence="1" type="ORF">SAMN05216287_1089</name>
</gene>
<accession>A0A1H2V2K1</accession>
<evidence type="ECO:0008006" key="3">
    <source>
        <dbReference type="Google" id="ProtNLM"/>
    </source>
</evidence>
<dbReference type="AlphaFoldDB" id="A0A1H2V2K1"/>
<dbReference type="EMBL" id="FNNU01000002">
    <property type="protein sequence ID" value="SDW62179.1"/>
    <property type="molecule type" value="Genomic_DNA"/>
</dbReference>
<name>A0A1H2V2K1_9PSED</name>
<evidence type="ECO:0000313" key="2">
    <source>
        <dbReference type="Proteomes" id="UP000243778"/>
    </source>
</evidence>
<dbReference type="OrthoDB" id="6232704at2"/>
<dbReference type="STRING" id="1007099.SAMN05216287_1089"/>
<dbReference type="RefSeq" id="WP_090225334.1">
    <property type="nucleotide sequence ID" value="NZ_FNNU01000002.1"/>
</dbReference>
<organism evidence="1 2">
    <name type="scientific">Pseudomonas kuykendallii</name>
    <dbReference type="NCBI Taxonomy" id="1007099"/>
    <lineage>
        <taxon>Bacteria</taxon>
        <taxon>Pseudomonadati</taxon>
        <taxon>Pseudomonadota</taxon>
        <taxon>Gammaproteobacteria</taxon>
        <taxon>Pseudomonadales</taxon>
        <taxon>Pseudomonadaceae</taxon>
        <taxon>Pseudomonas</taxon>
    </lineage>
</organism>
<sequence length="694" mass="69547">MSAKRPFRLSRQRGMATLLIILMTGLALTATAVGVMYAVRGTQEKALSVHSATQAQQIAWGGVEMVRSYLLTLDDATLMSLRGDLPISGAEGLSARIEGAPVKNASDFSLVVDITGTSAGGSHAEARSTVQAVFIVTTAQDDGESAPIGVQGAVNINGDLNMSGNVAAVGFNNTSFNVNGNVNLSGSVTGIDCIRATGNVSISSGIVVNCVQANGNIALSGSAAIGTVEALGSVSLSGGATRANSIQANGNVTLSGGAANAGTINSQGNVVVSGGAAYANTINALGFINWTSSASATALNSNSYVTYAGALATPTISAKGTVTLSGGGASQVTTSGNVVSTYGTLNRIDASGNLSSSSGLVLAGTIGGTKSCPVYLNCPGVLVQSGYVASPSTVSVVAANTVSIQPPQVDAYALRNSANYIFEIDQAGFRKVTVQNIAGIAPGSYYLGNYQGPYRDYLCTEVSGSAGEPTCTQPVTPYATICQGYSAYNGCITYAADTTTWSINGISLAPGVLWFAGNVNVGNGSYNNSIIATGNLATSGSALVVAVNYAGYAAVCANAPVAITRNPAFTGLYPSNFCNVSAGTFISNAAGNTALISGGYLNGSFVGGNITLGSANNVYGNVLAGNTLSTTGSTVIHGSLTTAGQGTTTSTSLGGSTVVDVSGAPSSFDPSENPCSRDCATQPGTAETLWTRYY</sequence>
<evidence type="ECO:0000313" key="1">
    <source>
        <dbReference type="EMBL" id="SDW62179.1"/>
    </source>
</evidence>
<dbReference type="Proteomes" id="UP000243778">
    <property type="component" value="Unassembled WGS sequence"/>
</dbReference>